<reference evidence="1 2" key="1">
    <citation type="submission" date="2018-12" db="EMBL/GenBank/DDBJ databases">
        <title>Genome of Verticillium dahliae isolate Getta Getta.</title>
        <authorList>
            <person name="Gardiner D.M."/>
        </authorList>
    </citation>
    <scope>NUCLEOTIDE SEQUENCE [LARGE SCALE GENOMIC DNA]</scope>
    <source>
        <strain evidence="1 2">Getta Getta</strain>
    </source>
</reference>
<accession>A0A444S4L6</accession>
<dbReference type="EMBL" id="RSDZ01000030">
    <property type="protein sequence ID" value="RXG48346.1"/>
    <property type="molecule type" value="Genomic_DNA"/>
</dbReference>
<proteinExistence type="predicted"/>
<dbReference type="AlphaFoldDB" id="A0A444S4L6"/>
<protein>
    <submittedName>
        <fullName evidence="1">Uncharacterized protein</fullName>
    </submittedName>
</protein>
<organism evidence="1 2">
    <name type="scientific">Verticillium dahliae</name>
    <name type="common">Verticillium wilt</name>
    <dbReference type="NCBI Taxonomy" id="27337"/>
    <lineage>
        <taxon>Eukaryota</taxon>
        <taxon>Fungi</taxon>
        <taxon>Dikarya</taxon>
        <taxon>Ascomycota</taxon>
        <taxon>Pezizomycotina</taxon>
        <taxon>Sordariomycetes</taxon>
        <taxon>Hypocreomycetidae</taxon>
        <taxon>Glomerellales</taxon>
        <taxon>Plectosphaerellaceae</taxon>
        <taxon>Verticillium</taxon>
    </lineage>
</organism>
<gene>
    <name evidence="1" type="ORF">VDGE_30109</name>
</gene>
<name>A0A444S4L6_VERDA</name>
<dbReference type="Proteomes" id="UP000288725">
    <property type="component" value="Unassembled WGS sequence"/>
</dbReference>
<comment type="caution">
    <text evidence="1">The sequence shown here is derived from an EMBL/GenBank/DDBJ whole genome shotgun (WGS) entry which is preliminary data.</text>
</comment>
<evidence type="ECO:0000313" key="1">
    <source>
        <dbReference type="EMBL" id="RXG48346.1"/>
    </source>
</evidence>
<sequence length="159" mass="17815">MYMYVRWLASGVSTRCHPIYYRRNFTISQHKTASGPHSSFKLTHSTSPHAAFLTFVHSVPPALLRTSSIRVALDVYQSRRLWFSTPLTFRLSTASAFQVRFSPLISALFNQIHSFAPRLICTSVNALIIVGADTASSSRSVFLPTGIIDARPSAWTPRR</sequence>
<evidence type="ECO:0000313" key="2">
    <source>
        <dbReference type="Proteomes" id="UP000288725"/>
    </source>
</evidence>